<keyword evidence="3" id="KW-0805">Transcription regulation</keyword>
<dbReference type="PANTHER" id="PTHR46577">
    <property type="entry name" value="HTH-TYPE TRANSCRIPTIONAL REGULATORY PROTEIN GABR"/>
    <property type="match status" value="1"/>
</dbReference>
<dbReference type="SUPFAM" id="SSF53383">
    <property type="entry name" value="PLP-dependent transferases"/>
    <property type="match status" value="1"/>
</dbReference>
<evidence type="ECO:0000313" key="8">
    <source>
        <dbReference type="Proteomes" id="UP001623592"/>
    </source>
</evidence>
<dbReference type="EMBL" id="JBJIAA010000017">
    <property type="protein sequence ID" value="MFL0252440.1"/>
    <property type="molecule type" value="Genomic_DNA"/>
</dbReference>
<gene>
    <name evidence="7" type="ORF">ACJDT4_18680</name>
</gene>
<dbReference type="InterPro" id="IPR036390">
    <property type="entry name" value="WH_DNA-bd_sf"/>
</dbReference>
<dbReference type="Proteomes" id="UP001623592">
    <property type="component" value="Unassembled WGS sequence"/>
</dbReference>
<dbReference type="InterPro" id="IPR036388">
    <property type="entry name" value="WH-like_DNA-bd_sf"/>
</dbReference>
<keyword evidence="7" id="KW-0032">Aminotransferase</keyword>
<evidence type="ECO:0000256" key="5">
    <source>
        <dbReference type="ARBA" id="ARBA00023163"/>
    </source>
</evidence>
<dbReference type="CDD" id="cd00609">
    <property type="entry name" value="AAT_like"/>
    <property type="match status" value="1"/>
</dbReference>
<dbReference type="RefSeq" id="WP_406789096.1">
    <property type="nucleotide sequence ID" value="NZ_JBJIAA010000017.1"/>
</dbReference>
<keyword evidence="2" id="KW-0663">Pyridoxal phosphate</keyword>
<dbReference type="Gene3D" id="1.10.10.10">
    <property type="entry name" value="Winged helix-like DNA-binding domain superfamily/Winged helix DNA-binding domain"/>
    <property type="match status" value="1"/>
</dbReference>
<evidence type="ECO:0000259" key="6">
    <source>
        <dbReference type="PROSITE" id="PS50949"/>
    </source>
</evidence>
<keyword evidence="7" id="KW-0808">Transferase</keyword>
<proteinExistence type="inferred from homology"/>
<dbReference type="InterPro" id="IPR015421">
    <property type="entry name" value="PyrdxlP-dep_Trfase_major"/>
</dbReference>
<protein>
    <submittedName>
        <fullName evidence="7">PLP-dependent aminotransferase family protein</fullName>
    </submittedName>
</protein>
<dbReference type="CDD" id="cd07377">
    <property type="entry name" value="WHTH_GntR"/>
    <property type="match status" value="1"/>
</dbReference>
<dbReference type="InterPro" id="IPR000524">
    <property type="entry name" value="Tscrpt_reg_HTH_GntR"/>
</dbReference>
<feature type="domain" description="HTH gntR-type" evidence="6">
    <location>
        <begin position="1"/>
        <end position="69"/>
    </location>
</feature>
<comment type="caution">
    <text evidence="7">The sequence shown here is derived from an EMBL/GenBank/DDBJ whole genome shotgun (WGS) entry which is preliminary data.</text>
</comment>
<comment type="similarity">
    <text evidence="1">In the C-terminal section; belongs to the class-I pyridoxal-phosphate-dependent aminotransferase family.</text>
</comment>
<dbReference type="PROSITE" id="PS50949">
    <property type="entry name" value="HTH_GNTR"/>
    <property type="match status" value="1"/>
</dbReference>
<dbReference type="InterPro" id="IPR015422">
    <property type="entry name" value="PyrdxlP-dep_Trfase_small"/>
</dbReference>
<dbReference type="InterPro" id="IPR015424">
    <property type="entry name" value="PyrdxlP-dep_Trfase"/>
</dbReference>
<dbReference type="InterPro" id="IPR004839">
    <property type="entry name" value="Aminotransferase_I/II_large"/>
</dbReference>
<keyword evidence="8" id="KW-1185">Reference proteome</keyword>
<keyword evidence="4" id="KW-0238">DNA-binding</keyword>
<evidence type="ECO:0000256" key="4">
    <source>
        <dbReference type="ARBA" id="ARBA00023125"/>
    </source>
</evidence>
<dbReference type="Gene3D" id="3.40.640.10">
    <property type="entry name" value="Type I PLP-dependent aspartate aminotransferase-like (Major domain)"/>
    <property type="match status" value="1"/>
</dbReference>
<dbReference type="SUPFAM" id="SSF46785">
    <property type="entry name" value="Winged helix' DNA-binding domain"/>
    <property type="match status" value="1"/>
</dbReference>
<organism evidence="7 8">
    <name type="scientific">Clostridium neuense</name>
    <dbReference type="NCBI Taxonomy" id="1728934"/>
    <lineage>
        <taxon>Bacteria</taxon>
        <taxon>Bacillati</taxon>
        <taxon>Bacillota</taxon>
        <taxon>Clostridia</taxon>
        <taxon>Eubacteriales</taxon>
        <taxon>Clostridiaceae</taxon>
        <taxon>Clostridium</taxon>
    </lineage>
</organism>
<accession>A0ABW8TLP1</accession>
<dbReference type="GO" id="GO:0008483">
    <property type="term" value="F:transaminase activity"/>
    <property type="evidence" value="ECO:0007669"/>
    <property type="project" value="UniProtKB-KW"/>
</dbReference>
<dbReference type="Pfam" id="PF00155">
    <property type="entry name" value="Aminotran_1_2"/>
    <property type="match status" value="1"/>
</dbReference>
<keyword evidence="5" id="KW-0804">Transcription</keyword>
<dbReference type="PANTHER" id="PTHR46577:SF1">
    <property type="entry name" value="HTH-TYPE TRANSCRIPTIONAL REGULATORY PROTEIN GABR"/>
    <property type="match status" value="1"/>
</dbReference>
<evidence type="ECO:0000256" key="2">
    <source>
        <dbReference type="ARBA" id="ARBA00022898"/>
    </source>
</evidence>
<reference evidence="7 8" key="1">
    <citation type="submission" date="2024-11" db="EMBL/GenBank/DDBJ databases">
        <authorList>
            <person name="Heng Y.C."/>
            <person name="Lim A.C.H."/>
            <person name="Lee J.K.Y."/>
            <person name="Kittelmann S."/>
        </authorList>
    </citation>
    <scope>NUCLEOTIDE SEQUENCE [LARGE SCALE GENOMIC DNA]</scope>
    <source>
        <strain evidence="7 8">WILCCON 0114</strain>
    </source>
</reference>
<name>A0ABW8TLP1_9CLOT</name>
<sequence length="443" mass="51648">MNKYEKIIKYIKRKIVTCDIKAGEKLPSIRSISEEFKCSKATVVKAYEIMENEKIIYSIPKSGYYLIENSFKKGLMENDEKVDFESAAQDKSVLPYKEFHHCADIAIDLYKNSLFSADYAQGHPNLIEVVRKQLENYQVFANKENIFITSGSQQAINILNIMDFRNNKENVLVEEPTYYGVLKSLELNHIKTIGIKRGANGIDFDEFEEILKLKSIKFFYTIPRFHNPTGFSYDTEDKKIILKLCKKYDVYIVEDDYLGDLELDNKSDPIYALDMESRVIYLKTYSKVLFPGIRVSAAVIPNKLAKIFKEYKKWNDLNTSILAQGTLEIYIKSGMFDENIKRLRKIYSERMNYLKELTQNLNSPNIKWYIPKSGFFASFEIKKRVDVNRIIEKLKAKNIIIMDAAKFYLNNNNDKFIRISVSRTNLHKIKKGIYEITKAVEEG</sequence>
<evidence type="ECO:0000313" key="7">
    <source>
        <dbReference type="EMBL" id="MFL0252440.1"/>
    </source>
</evidence>
<evidence type="ECO:0000256" key="3">
    <source>
        <dbReference type="ARBA" id="ARBA00023015"/>
    </source>
</evidence>
<dbReference type="InterPro" id="IPR051446">
    <property type="entry name" value="HTH_trans_reg/aminotransferase"/>
</dbReference>
<evidence type="ECO:0000256" key="1">
    <source>
        <dbReference type="ARBA" id="ARBA00005384"/>
    </source>
</evidence>
<dbReference type="Gene3D" id="3.90.1150.10">
    <property type="entry name" value="Aspartate Aminotransferase, domain 1"/>
    <property type="match status" value="1"/>
</dbReference>
<dbReference type="SMART" id="SM00345">
    <property type="entry name" value="HTH_GNTR"/>
    <property type="match status" value="1"/>
</dbReference>
<dbReference type="Pfam" id="PF00392">
    <property type="entry name" value="GntR"/>
    <property type="match status" value="1"/>
</dbReference>